<feature type="non-terminal residue" evidence="2">
    <location>
        <position position="1"/>
    </location>
</feature>
<dbReference type="EMBL" id="CAXKWB010007796">
    <property type="protein sequence ID" value="CAL4088438.1"/>
    <property type="molecule type" value="Genomic_DNA"/>
</dbReference>
<feature type="chain" id="PRO_5043976967" evidence="1">
    <location>
        <begin position="26"/>
        <end position="265"/>
    </location>
</feature>
<dbReference type="InterPro" id="IPR008979">
    <property type="entry name" value="Galactose-bd-like_sf"/>
</dbReference>
<dbReference type="Proteomes" id="UP001497623">
    <property type="component" value="Unassembled WGS sequence"/>
</dbReference>
<gene>
    <name evidence="2" type="ORF">MNOR_LOCUS13554</name>
</gene>
<dbReference type="Pfam" id="PF22633">
    <property type="entry name" value="F5_F8_type_C_2"/>
    <property type="match status" value="1"/>
</dbReference>
<sequence>LRGMLHLRLLLLLSLAMVWIQMAETNMGTYYHKLVVAQSKYLKPCKKESVYIPRTVSLGGAFCAQACQIHENCNMVCPKDASCEVYDLSVVLPFPVPSQLGHQDHLCYTAVPSEEPQPDLARYMPVTATKSFIDGGVVYNSPSSLVSGVSCDKTKSSCYCSERVSNPFIVIYLGQVYTVTEVVIKLSNKWPDYFYNVKIQVGNTDAASEAVFDTFSSAEGEAGETISFTGHNSSLLGSQVRISMTGDSYTIHPSMCTCLIQVFGN</sequence>
<accession>A0AAV2QIV5</accession>
<protein>
    <submittedName>
        <fullName evidence="2">Uncharacterized protein</fullName>
    </submittedName>
</protein>
<dbReference type="AlphaFoldDB" id="A0AAV2QIV5"/>
<evidence type="ECO:0000313" key="3">
    <source>
        <dbReference type="Proteomes" id="UP001497623"/>
    </source>
</evidence>
<dbReference type="Gene3D" id="2.60.120.260">
    <property type="entry name" value="Galactose-binding domain-like"/>
    <property type="match status" value="1"/>
</dbReference>
<feature type="signal peptide" evidence="1">
    <location>
        <begin position="1"/>
        <end position="25"/>
    </location>
</feature>
<name>A0AAV2QIV5_MEGNR</name>
<organism evidence="2 3">
    <name type="scientific">Meganyctiphanes norvegica</name>
    <name type="common">Northern krill</name>
    <name type="synonym">Thysanopoda norvegica</name>
    <dbReference type="NCBI Taxonomy" id="48144"/>
    <lineage>
        <taxon>Eukaryota</taxon>
        <taxon>Metazoa</taxon>
        <taxon>Ecdysozoa</taxon>
        <taxon>Arthropoda</taxon>
        <taxon>Crustacea</taxon>
        <taxon>Multicrustacea</taxon>
        <taxon>Malacostraca</taxon>
        <taxon>Eumalacostraca</taxon>
        <taxon>Eucarida</taxon>
        <taxon>Euphausiacea</taxon>
        <taxon>Euphausiidae</taxon>
        <taxon>Meganyctiphanes</taxon>
    </lineage>
</organism>
<keyword evidence="3" id="KW-1185">Reference proteome</keyword>
<evidence type="ECO:0000313" key="2">
    <source>
        <dbReference type="EMBL" id="CAL4088438.1"/>
    </source>
</evidence>
<reference evidence="2 3" key="1">
    <citation type="submission" date="2024-05" db="EMBL/GenBank/DDBJ databases">
        <authorList>
            <person name="Wallberg A."/>
        </authorList>
    </citation>
    <scope>NUCLEOTIDE SEQUENCE [LARGE SCALE GENOMIC DNA]</scope>
</reference>
<evidence type="ECO:0000256" key="1">
    <source>
        <dbReference type="SAM" id="SignalP"/>
    </source>
</evidence>
<proteinExistence type="predicted"/>
<keyword evidence="1" id="KW-0732">Signal</keyword>
<dbReference type="SUPFAM" id="SSF49785">
    <property type="entry name" value="Galactose-binding domain-like"/>
    <property type="match status" value="1"/>
</dbReference>
<comment type="caution">
    <text evidence="2">The sequence shown here is derived from an EMBL/GenBank/DDBJ whole genome shotgun (WGS) entry which is preliminary data.</text>
</comment>